<dbReference type="AlphaFoldDB" id="A0A0N0DYH0"/>
<dbReference type="InterPro" id="IPR001611">
    <property type="entry name" value="Leu-rich_rpt"/>
</dbReference>
<dbReference type="EMBL" id="LGTL01000003">
    <property type="protein sequence ID" value="KPA84144.1"/>
    <property type="molecule type" value="Genomic_DNA"/>
</dbReference>
<dbReference type="PANTHER" id="PTHR24111:SF0">
    <property type="entry name" value="LEUCINE-RICH REPEAT-CONTAINING PROTEIN"/>
    <property type="match status" value="1"/>
</dbReference>
<keyword evidence="1" id="KW-0677">Repeat</keyword>
<comment type="caution">
    <text evidence="2">The sequence shown here is derived from an EMBL/GenBank/DDBJ whole genome shotgun (WGS) entry which is preliminary data.</text>
</comment>
<dbReference type="Pfam" id="PF13516">
    <property type="entry name" value="LRR_6"/>
    <property type="match status" value="2"/>
</dbReference>
<dbReference type="RefSeq" id="XP_015662583.1">
    <property type="nucleotide sequence ID" value="XM_015799105.1"/>
</dbReference>
<dbReference type="GeneID" id="26902517"/>
<dbReference type="OrthoDB" id="272549at2759"/>
<gene>
    <name evidence="2" type="ORF">ABB37_02222</name>
</gene>
<dbReference type="EMBL" id="LGTL01000003">
    <property type="protein sequence ID" value="KPA84145.1"/>
    <property type="molecule type" value="Genomic_DNA"/>
</dbReference>
<dbReference type="InterPro" id="IPR032675">
    <property type="entry name" value="LRR_dom_sf"/>
</dbReference>
<evidence type="ECO:0000256" key="1">
    <source>
        <dbReference type="ARBA" id="ARBA00022737"/>
    </source>
</evidence>
<dbReference type="OMA" id="IKNCGMK"/>
<keyword evidence="3" id="KW-1185">Reference proteome</keyword>
<dbReference type="Gene3D" id="3.80.10.10">
    <property type="entry name" value="Ribonuclease Inhibitor"/>
    <property type="match status" value="2"/>
</dbReference>
<reference evidence="2 3" key="1">
    <citation type="submission" date="2015-07" db="EMBL/GenBank/DDBJ databases">
        <title>High-quality genome of monoxenous trypanosomatid Leptomonas pyrrhocoris.</title>
        <authorList>
            <person name="Flegontov P."/>
            <person name="Butenko A."/>
            <person name="Firsov S."/>
            <person name="Vlcek C."/>
            <person name="Logacheva M.D."/>
            <person name="Field M."/>
            <person name="Filatov D."/>
            <person name="Flegontova O."/>
            <person name="Gerasimov E."/>
            <person name="Jackson A.P."/>
            <person name="Kelly S."/>
            <person name="Opperdoes F."/>
            <person name="O'Reilly A."/>
            <person name="Votypka J."/>
            <person name="Yurchenko V."/>
            <person name="Lukes J."/>
        </authorList>
    </citation>
    <scope>NUCLEOTIDE SEQUENCE [LARGE SCALE GENOMIC DNA]</scope>
    <source>
        <strain evidence="2">H10</strain>
    </source>
</reference>
<dbReference type="InterPro" id="IPR052201">
    <property type="entry name" value="LRR-containing_regulator"/>
</dbReference>
<evidence type="ECO:0000313" key="3">
    <source>
        <dbReference type="Proteomes" id="UP000037923"/>
    </source>
</evidence>
<sequence>MPISTAWADAYHAACCAVGAEVREDLRGTGCTGALTVRGNTFNNFNRRLEDKDVEAVVVALREFRGVSSICLPFNNISDRGGALLGEALAQYADSLVRLDLQYNSLGSAAAEALARGVESNDSLCALLLAGNPLGGQCGLALHAALRHNTTLSVLDLYNTEMSVQSLVPLCRSLGANRSLISLNIGRPLLRGPDEVASVVDHLSTALKSNSTLEELNVSYFGMTDGELQALVVALCASAVMTLSLKGNKLSEDAGLLLTRLLERRHDFRQLDVSCNRLRDKGACDLAKGVAQHPQLASLSVASCTIGEVGLARLIESLCSCAALQQLALWGNSITPGVAQTLSRTFGDLRKMESVDFGVEQRDGEWMAYRS</sequence>
<dbReference type="SUPFAM" id="SSF52047">
    <property type="entry name" value="RNI-like"/>
    <property type="match status" value="1"/>
</dbReference>
<proteinExistence type="predicted"/>
<dbReference type="RefSeq" id="XP_015662584.1">
    <property type="nucleotide sequence ID" value="XM_015799106.1"/>
</dbReference>
<dbReference type="Proteomes" id="UP000037923">
    <property type="component" value="Unassembled WGS sequence"/>
</dbReference>
<evidence type="ECO:0000313" key="2">
    <source>
        <dbReference type="EMBL" id="KPA84145.1"/>
    </source>
</evidence>
<accession>A0A0N0DYH0</accession>
<name>A0A0N0DYH0_LEPPY</name>
<dbReference type="PANTHER" id="PTHR24111">
    <property type="entry name" value="LEUCINE-RICH REPEAT-CONTAINING PROTEIN 34"/>
    <property type="match status" value="1"/>
</dbReference>
<protein>
    <submittedName>
        <fullName evidence="2">Uncharacterized protein</fullName>
    </submittedName>
</protein>
<organism evidence="2 3">
    <name type="scientific">Leptomonas pyrrhocoris</name>
    <name type="common">Firebug parasite</name>
    <dbReference type="NCBI Taxonomy" id="157538"/>
    <lineage>
        <taxon>Eukaryota</taxon>
        <taxon>Discoba</taxon>
        <taxon>Euglenozoa</taxon>
        <taxon>Kinetoplastea</taxon>
        <taxon>Metakinetoplastina</taxon>
        <taxon>Trypanosomatida</taxon>
        <taxon>Trypanosomatidae</taxon>
        <taxon>Leishmaniinae</taxon>
        <taxon>Leptomonas</taxon>
    </lineage>
</organism>
<dbReference type="VEuPathDB" id="TriTrypDB:LpyrH10_03_3730"/>
<dbReference type="SMART" id="SM00368">
    <property type="entry name" value="LRR_RI"/>
    <property type="match status" value="8"/>
</dbReference>